<evidence type="ECO:0000313" key="3">
    <source>
        <dbReference type="Proteomes" id="UP001165060"/>
    </source>
</evidence>
<reference evidence="2 3" key="1">
    <citation type="journal article" date="2023" name="Commun. Biol.">
        <title>Genome analysis of Parmales, the sister group of diatoms, reveals the evolutionary specialization of diatoms from phago-mixotrophs to photoautotrophs.</title>
        <authorList>
            <person name="Ban H."/>
            <person name="Sato S."/>
            <person name="Yoshikawa S."/>
            <person name="Yamada K."/>
            <person name="Nakamura Y."/>
            <person name="Ichinomiya M."/>
            <person name="Sato N."/>
            <person name="Blanc-Mathieu R."/>
            <person name="Endo H."/>
            <person name="Kuwata A."/>
            <person name="Ogata H."/>
        </authorList>
    </citation>
    <scope>NUCLEOTIDE SEQUENCE [LARGE SCALE GENOMIC DNA]</scope>
</reference>
<sequence>PPPPPPPPPPRRYAGYVPGTEPAEGTNALAEFQQQQKSNALAALAQAQALAAQMGPVGGAGGAAQGGGAGGAGGAAVDITSITTTATTLEGEEAGVSVNMSRKEGQKARNDLMAKLAARAGIDTGAAAAEEETVKESKKFVIHNCYDKDEEEDENWWVDIKEDMGDECAKFGRVVGIDVKHLEAGGKVVVEFDSIQGAVAAVKVFHDRWFGERQLKCAYI</sequence>
<feature type="region of interest" description="Disordered" evidence="1">
    <location>
        <begin position="1"/>
        <end position="23"/>
    </location>
</feature>
<keyword evidence="3" id="KW-1185">Reference proteome</keyword>
<evidence type="ECO:0000313" key="2">
    <source>
        <dbReference type="EMBL" id="GMI23439.1"/>
    </source>
</evidence>
<comment type="caution">
    <text evidence="2">The sequence shown here is derived from an EMBL/GenBank/DDBJ whole genome shotgun (WGS) entry which is preliminary data.</text>
</comment>
<evidence type="ECO:0008006" key="4">
    <source>
        <dbReference type="Google" id="ProtNLM"/>
    </source>
</evidence>
<name>A0ABQ6MC88_9STRA</name>
<accession>A0ABQ6MC88</accession>
<dbReference type="PANTHER" id="PTHR48036">
    <property type="entry name" value="SPLICING FACTOR (PAD-1), PUTATIVE (AFU_ORTHOLOGUE AFUA_1G15810)-RELATED"/>
    <property type="match status" value="1"/>
</dbReference>
<dbReference type="CDD" id="cd12285">
    <property type="entry name" value="RRM3_RBM39_like"/>
    <property type="match status" value="1"/>
</dbReference>
<feature type="compositionally biased region" description="Pro residues" evidence="1">
    <location>
        <begin position="1"/>
        <end position="11"/>
    </location>
</feature>
<organism evidence="2 3">
    <name type="scientific">Tetraparma gracilis</name>
    <dbReference type="NCBI Taxonomy" id="2962635"/>
    <lineage>
        <taxon>Eukaryota</taxon>
        <taxon>Sar</taxon>
        <taxon>Stramenopiles</taxon>
        <taxon>Ochrophyta</taxon>
        <taxon>Bolidophyceae</taxon>
        <taxon>Parmales</taxon>
        <taxon>Triparmaceae</taxon>
        <taxon>Tetraparma</taxon>
    </lineage>
</organism>
<feature type="non-terminal residue" evidence="2">
    <location>
        <position position="1"/>
    </location>
</feature>
<dbReference type="EMBL" id="BRYB01003965">
    <property type="protein sequence ID" value="GMI23439.1"/>
    <property type="molecule type" value="Genomic_DNA"/>
</dbReference>
<protein>
    <recommendedName>
        <fullName evidence="4">RRM domain-containing protein</fullName>
    </recommendedName>
</protein>
<dbReference type="SUPFAM" id="SSF54928">
    <property type="entry name" value="RNA-binding domain, RBD"/>
    <property type="match status" value="1"/>
</dbReference>
<evidence type="ECO:0000256" key="1">
    <source>
        <dbReference type="SAM" id="MobiDB-lite"/>
    </source>
</evidence>
<dbReference type="InterPro" id="IPR012677">
    <property type="entry name" value="Nucleotide-bd_a/b_plait_sf"/>
</dbReference>
<dbReference type="Proteomes" id="UP001165060">
    <property type="component" value="Unassembled WGS sequence"/>
</dbReference>
<dbReference type="InterPro" id="IPR006509">
    <property type="entry name" value="RBM39_SF"/>
</dbReference>
<dbReference type="Gene3D" id="3.30.70.330">
    <property type="match status" value="1"/>
</dbReference>
<gene>
    <name evidence="2" type="ORF">TeGR_g11631</name>
</gene>
<proteinExistence type="predicted"/>
<dbReference type="InterPro" id="IPR035979">
    <property type="entry name" value="RBD_domain_sf"/>
</dbReference>